<keyword evidence="1" id="KW-0812">Transmembrane</keyword>
<comment type="caution">
    <text evidence="2">The sequence shown here is derived from an EMBL/GenBank/DDBJ whole genome shotgun (WGS) entry which is preliminary data.</text>
</comment>
<feature type="transmembrane region" description="Helical" evidence="1">
    <location>
        <begin position="12"/>
        <end position="30"/>
    </location>
</feature>
<keyword evidence="1" id="KW-1133">Transmembrane helix</keyword>
<reference evidence="2 3" key="1">
    <citation type="submission" date="2019-09" db="EMBL/GenBank/DDBJ databases">
        <authorList>
            <person name="Mazhar S."/>
            <person name="Altermann E."/>
            <person name="Hill C."/>
            <person name="Mcauliffe O."/>
        </authorList>
    </citation>
    <scope>NUCLEOTIDE SEQUENCE [LARGE SCALE GENOMIC DNA]</scope>
    <source>
        <strain evidence="2 3">ATCC 51831</strain>
    </source>
</reference>
<feature type="transmembrane region" description="Helical" evidence="1">
    <location>
        <begin position="36"/>
        <end position="55"/>
    </location>
</feature>
<gene>
    <name evidence="2" type="ORF">ERX35_002770</name>
</gene>
<dbReference type="EMBL" id="SCWC02000002">
    <property type="protein sequence ID" value="KAA1039928.1"/>
    <property type="molecule type" value="Genomic_DNA"/>
</dbReference>
<organism evidence="2 3">
    <name type="scientific">Macrococcus equipercicus</name>
    <dbReference type="NCBI Taxonomy" id="69967"/>
    <lineage>
        <taxon>Bacteria</taxon>
        <taxon>Bacillati</taxon>
        <taxon>Bacillota</taxon>
        <taxon>Bacilli</taxon>
        <taxon>Bacillales</taxon>
        <taxon>Staphylococcaceae</taxon>
        <taxon>Macrococcus</taxon>
    </lineage>
</organism>
<sequence>MEEKSNKSGDKVLMFFMALLGISFIVKNLTPYKIGIVGDIAVFGIAITIIVLSWIERSTVKVILSFVFLLVIIIINIGIRI</sequence>
<keyword evidence="1" id="KW-0472">Membrane</keyword>
<feature type="transmembrane region" description="Helical" evidence="1">
    <location>
        <begin position="62"/>
        <end position="79"/>
    </location>
</feature>
<evidence type="ECO:0000313" key="2">
    <source>
        <dbReference type="EMBL" id="KAA1039928.1"/>
    </source>
</evidence>
<dbReference type="Proteomes" id="UP000295735">
    <property type="component" value="Unassembled WGS sequence"/>
</dbReference>
<protein>
    <submittedName>
        <fullName evidence="2">Uncharacterized protein</fullName>
    </submittedName>
</protein>
<evidence type="ECO:0000256" key="1">
    <source>
        <dbReference type="SAM" id="Phobius"/>
    </source>
</evidence>
<dbReference type="RefSeq" id="WP_149458396.1">
    <property type="nucleotide sequence ID" value="NZ_SCWC02000002.1"/>
</dbReference>
<proteinExistence type="predicted"/>
<name>A0ABQ6R9G8_9STAP</name>
<evidence type="ECO:0000313" key="3">
    <source>
        <dbReference type="Proteomes" id="UP000295735"/>
    </source>
</evidence>
<keyword evidence="3" id="KW-1185">Reference proteome</keyword>
<accession>A0ABQ6R9G8</accession>